<evidence type="ECO:0000313" key="2">
    <source>
        <dbReference type="Proteomes" id="UP000320179"/>
    </source>
</evidence>
<evidence type="ECO:0000313" key="1">
    <source>
        <dbReference type="EMBL" id="QDE68245.1"/>
    </source>
</evidence>
<dbReference type="EMBL" id="CP017174">
    <property type="protein sequence ID" value="QDE68245.1"/>
    <property type="molecule type" value="Genomic_DNA"/>
</dbReference>
<dbReference type="AlphaFoldDB" id="A0AAE6KSJ4"/>
<protein>
    <submittedName>
        <fullName evidence="1">Uncharacterized protein</fullName>
    </submittedName>
</protein>
<accession>A0AAE6KSJ4</accession>
<proteinExistence type="predicted"/>
<dbReference type="RefSeq" id="WP_140798265.1">
    <property type="nucleotide sequence ID" value="NZ_CP017173.1"/>
</dbReference>
<name>A0AAE6KSJ4_MYXXA</name>
<sequence length="73" mass="8058">MTPLTATITDCGGISSPFPYYTDEMMLGDDITMTAMAFGRCTPGTVAHVRFEVRQFMGDSVSDDIYFDCPYVP</sequence>
<gene>
    <name evidence="1" type="ORF">BHS09_15365</name>
</gene>
<reference evidence="1 2" key="1">
    <citation type="journal article" date="2019" name="Science">
        <title>Social genes are selection hotspots in kin groups of a soil microbe.</title>
        <authorList>
            <person name="Wielgoss S."/>
            <person name="Wolfensberger R."/>
            <person name="Sun L."/>
            <person name="Fiegna F."/>
            <person name="Velicer G.J."/>
        </authorList>
    </citation>
    <scope>NUCLEOTIDE SEQUENCE [LARGE SCALE GENOMIC DNA]</scope>
    <source>
        <strain evidence="1 2">MC3.5.9c15</strain>
    </source>
</reference>
<organism evidence="1 2">
    <name type="scientific">Myxococcus xanthus</name>
    <dbReference type="NCBI Taxonomy" id="34"/>
    <lineage>
        <taxon>Bacteria</taxon>
        <taxon>Pseudomonadati</taxon>
        <taxon>Myxococcota</taxon>
        <taxon>Myxococcia</taxon>
        <taxon>Myxococcales</taxon>
        <taxon>Cystobacterineae</taxon>
        <taxon>Myxococcaceae</taxon>
        <taxon>Myxococcus</taxon>
    </lineage>
</organism>
<dbReference type="Proteomes" id="UP000320179">
    <property type="component" value="Chromosome"/>
</dbReference>